<feature type="domain" description="ABC transporter" evidence="19">
    <location>
        <begin position="477"/>
        <end position="714"/>
    </location>
</feature>
<evidence type="ECO:0000256" key="18">
    <source>
        <dbReference type="SAM" id="Phobius"/>
    </source>
</evidence>
<feature type="transmembrane region" description="Helical" evidence="18">
    <location>
        <begin position="204"/>
        <end position="224"/>
    </location>
</feature>
<dbReference type="InterPro" id="IPR039421">
    <property type="entry name" value="Type_1_exporter"/>
</dbReference>
<feature type="domain" description="ABC transmembrane type-1" evidence="20">
    <location>
        <begin position="152"/>
        <end position="442"/>
    </location>
</feature>
<evidence type="ECO:0000256" key="8">
    <source>
        <dbReference type="ARBA" id="ARBA00022840"/>
    </source>
</evidence>
<dbReference type="InterPro" id="IPR003439">
    <property type="entry name" value="ABC_transporter-like_ATP-bd"/>
</dbReference>
<keyword evidence="6" id="KW-0547">Nucleotide-binding</keyword>
<keyword evidence="22" id="KW-1185">Reference proteome</keyword>
<dbReference type="PROSITE" id="PS50929">
    <property type="entry name" value="ABC_TM1F"/>
    <property type="match status" value="1"/>
</dbReference>
<evidence type="ECO:0000313" key="21">
    <source>
        <dbReference type="EMBL" id="KAG8232429.1"/>
    </source>
</evidence>
<dbReference type="GO" id="GO:0015421">
    <property type="term" value="F:ABC-type oligopeptide transporter activity"/>
    <property type="evidence" value="ECO:0007669"/>
    <property type="project" value="TreeGrafter"/>
</dbReference>
<dbReference type="PANTHER" id="PTHR43394:SF17">
    <property type="entry name" value="MITOCHONDRIAL POTASSIUM CHANNEL ATP-BINDING SUBUNIT"/>
    <property type="match status" value="1"/>
</dbReference>
<keyword evidence="5 18" id="KW-0812">Transmembrane</keyword>
<dbReference type="GO" id="GO:0090374">
    <property type="term" value="P:oligopeptide export from mitochondrion"/>
    <property type="evidence" value="ECO:0007669"/>
    <property type="project" value="TreeGrafter"/>
</dbReference>
<evidence type="ECO:0000256" key="17">
    <source>
        <dbReference type="ARBA" id="ARBA00042968"/>
    </source>
</evidence>
<dbReference type="PANTHER" id="PTHR43394">
    <property type="entry name" value="ATP-DEPENDENT PERMEASE MDL1, MITOCHONDRIAL"/>
    <property type="match status" value="1"/>
</dbReference>
<evidence type="ECO:0000256" key="6">
    <source>
        <dbReference type="ARBA" id="ARBA00022741"/>
    </source>
</evidence>
<dbReference type="Proteomes" id="UP000792457">
    <property type="component" value="Unassembled WGS sequence"/>
</dbReference>
<evidence type="ECO:0000256" key="4">
    <source>
        <dbReference type="ARBA" id="ARBA00022538"/>
    </source>
</evidence>
<feature type="transmembrane region" description="Helical" evidence="18">
    <location>
        <begin position="148"/>
        <end position="166"/>
    </location>
</feature>
<keyword evidence="14 18" id="KW-0472">Membrane</keyword>
<dbReference type="OrthoDB" id="6500128at2759"/>
<comment type="similarity">
    <text evidence="2">Belongs to the ABC transporter superfamily. ABCB family. Multidrug resistance exporter (TC 3.A.1.201) subfamily.</text>
</comment>
<keyword evidence="3" id="KW-0813">Transport</keyword>
<keyword evidence="13" id="KW-0496">Mitochondrion</keyword>
<evidence type="ECO:0000256" key="15">
    <source>
        <dbReference type="ARBA" id="ARBA00040439"/>
    </source>
</evidence>
<evidence type="ECO:0000256" key="13">
    <source>
        <dbReference type="ARBA" id="ARBA00023128"/>
    </source>
</evidence>
<evidence type="ECO:0000256" key="11">
    <source>
        <dbReference type="ARBA" id="ARBA00022989"/>
    </source>
</evidence>
<dbReference type="PROSITE" id="PS50893">
    <property type="entry name" value="ABC_TRANSPORTER_2"/>
    <property type="match status" value="1"/>
</dbReference>
<evidence type="ECO:0000313" key="22">
    <source>
        <dbReference type="Proteomes" id="UP000792457"/>
    </source>
</evidence>
<dbReference type="InterPro" id="IPR003593">
    <property type="entry name" value="AAA+_ATPase"/>
</dbReference>
<feature type="transmembrane region" description="Helical" evidence="18">
    <location>
        <begin position="301"/>
        <end position="321"/>
    </location>
</feature>
<evidence type="ECO:0000256" key="14">
    <source>
        <dbReference type="ARBA" id="ARBA00023136"/>
    </source>
</evidence>
<dbReference type="SUPFAM" id="SSF52540">
    <property type="entry name" value="P-loop containing nucleoside triphosphate hydrolases"/>
    <property type="match status" value="1"/>
</dbReference>
<dbReference type="CDD" id="cd03249">
    <property type="entry name" value="ABC_MTABC3_MDL1_MDL2"/>
    <property type="match status" value="1"/>
</dbReference>
<keyword evidence="8" id="KW-0067">ATP-binding</keyword>
<dbReference type="Gene3D" id="3.40.50.300">
    <property type="entry name" value="P-loop containing nucleotide triphosphate hydrolases"/>
    <property type="match status" value="1"/>
</dbReference>
<keyword evidence="7" id="KW-0999">Mitochondrion inner membrane</keyword>
<dbReference type="AlphaFoldDB" id="A0A8K0P6A1"/>
<dbReference type="SUPFAM" id="SSF90123">
    <property type="entry name" value="ABC transporter transmembrane region"/>
    <property type="match status" value="1"/>
</dbReference>
<sequence length="726" mass="80148">MNFKFSLRQLRGQLKINKKMFSLTRLCHRQSSITLRNYNVGFSDSGKLKFSSLWTRNFKNSILKDGCQAPKRRLNCSSIKSGLQKPLPIHIKLSIGLTVTGSLSWLQLSKVVFCQAQGKSRVSTLKELSGDEVKFDWKGFFRLLRPDIWRLIVAVLAALMVALLNIEIPRLLGSVVNIVARFVKGGDSTSSFTSEMRDPVLTLLNLYIFQSLFTFLYICLLSSVGERVAGQMRKDLFESIIKQDILFFDTHRTGEIVNRLTSDVQEFKSSFKMVISQGLRSVTQIAGCGISLYLISPQMAGGMMVVIPSIIVVGTLIGSLLRKLSREAQMQTAKATIVAEEAISNIRTVRAFASEGKEMDLYNREVNESNRLNELLGYGVGLFQGGTNLFLNGLVLGTLYLGGYLVSTNSATPGDLMSFLVATQTIQRSLAQLSLLFGQFVRGLSSGSRVFEYINQQPKMNLSGGITIPHHSLLGDVSFINVFFSYPARPDHVILRNLDLEIPAGKMVAIVGSSGAGKSTVAALLERFYDPEKGNVRIDGIDLKDLDPSWLRGHAIGYIGQEPVLFATSIRENIRYGCPTASDEEVEEAARAANAHDFITTFPHGYETVVGERGVTVSGGQKQRIAIARALIKKPSILILDEATSALDSESEKIVQETLDKVTKGKTVLVIAHRLSTIKDAHMIAVLQKGKVVEIGSHDRLVRLGGHYWNLIKVQHGETEENERGP</sequence>
<dbReference type="InterPro" id="IPR036640">
    <property type="entry name" value="ABC1_TM_sf"/>
</dbReference>
<evidence type="ECO:0000256" key="10">
    <source>
        <dbReference type="ARBA" id="ARBA00022958"/>
    </source>
</evidence>
<dbReference type="InterPro" id="IPR027417">
    <property type="entry name" value="P-loop_NTPase"/>
</dbReference>
<evidence type="ECO:0000259" key="19">
    <source>
        <dbReference type="PROSITE" id="PS50893"/>
    </source>
</evidence>
<name>A0A8K0P6A1_LADFU</name>
<dbReference type="EMBL" id="KZ308617">
    <property type="protein sequence ID" value="KAG8232429.1"/>
    <property type="molecule type" value="Genomic_DNA"/>
</dbReference>
<evidence type="ECO:0000259" key="20">
    <source>
        <dbReference type="PROSITE" id="PS50929"/>
    </source>
</evidence>
<dbReference type="Pfam" id="PF00005">
    <property type="entry name" value="ABC_tran"/>
    <property type="match status" value="1"/>
</dbReference>
<evidence type="ECO:0000256" key="7">
    <source>
        <dbReference type="ARBA" id="ARBA00022792"/>
    </source>
</evidence>
<dbReference type="GO" id="GO:0005743">
    <property type="term" value="C:mitochondrial inner membrane"/>
    <property type="evidence" value="ECO:0007669"/>
    <property type="project" value="UniProtKB-SubCell"/>
</dbReference>
<evidence type="ECO:0000256" key="2">
    <source>
        <dbReference type="ARBA" id="ARBA00007577"/>
    </source>
</evidence>
<dbReference type="GO" id="GO:0006813">
    <property type="term" value="P:potassium ion transport"/>
    <property type="evidence" value="ECO:0007669"/>
    <property type="project" value="UniProtKB-KW"/>
</dbReference>
<comment type="subcellular location">
    <subcellularLocation>
        <location evidence="1">Mitochondrion inner membrane</location>
        <topology evidence="1">Multi-pass membrane protein</topology>
    </subcellularLocation>
</comment>
<reference evidence="21" key="1">
    <citation type="submission" date="2013-04" db="EMBL/GenBank/DDBJ databases">
        <authorList>
            <person name="Qu J."/>
            <person name="Murali S.C."/>
            <person name="Bandaranaike D."/>
            <person name="Bellair M."/>
            <person name="Blankenburg K."/>
            <person name="Chao H."/>
            <person name="Dinh H."/>
            <person name="Doddapaneni H."/>
            <person name="Downs B."/>
            <person name="Dugan-Rocha S."/>
            <person name="Elkadiri S."/>
            <person name="Gnanaolivu R.D."/>
            <person name="Hernandez B."/>
            <person name="Javaid M."/>
            <person name="Jayaseelan J.C."/>
            <person name="Lee S."/>
            <person name="Li M."/>
            <person name="Ming W."/>
            <person name="Munidasa M."/>
            <person name="Muniz J."/>
            <person name="Nguyen L."/>
            <person name="Ongeri F."/>
            <person name="Osuji N."/>
            <person name="Pu L.-L."/>
            <person name="Puazo M."/>
            <person name="Qu C."/>
            <person name="Quiroz J."/>
            <person name="Raj R."/>
            <person name="Weissenberger G."/>
            <person name="Xin Y."/>
            <person name="Zou X."/>
            <person name="Han Y."/>
            <person name="Richards S."/>
            <person name="Worley K."/>
            <person name="Muzny D."/>
            <person name="Gibbs R."/>
        </authorList>
    </citation>
    <scope>NUCLEOTIDE SEQUENCE</scope>
    <source>
        <strain evidence="21">Sampled in the wild</strain>
    </source>
</reference>
<evidence type="ECO:0000256" key="5">
    <source>
        <dbReference type="ARBA" id="ARBA00022692"/>
    </source>
</evidence>
<evidence type="ECO:0000256" key="12">
    <source>
        <dbReference type="ARBA" id="ARBA00023065"/>
    </source>
</evidence>
<keyword evidence="4" id="KW-0633">Potassium transport</keyword>
<proteinExistence type="inferred from homology"/>
<dbReference type="PROSITE" id="PS00211">
    <property type="entry name" value="ABC_TRANSPORTER_1"/>
    <property type="match status" value="1"/>
</dbReference>
<dbReference type="FunFam" id="3.40.50.300:FF:000403">
    <property type="entry name" value="ATP-binding cassette sub-family B member 8, mitochondrial"/>
    <property type="match status" value="1"/>
</dbReference>
<evidence type="ECO:0000256" key="16">
    <source>
        <dbReference type="ARBA" id="ARBA00041416"/>
    </source>
</evidence>
<keyword evidence="9" id="KW-0809">Transit peptide</keyword>
<protein>
    <recommendedName>
        <fullName evidence="15">Mitochondrial potassium channel ATP-binding subunit</fullName>
    </recommendedName>
    <alternativeName>
        <fullName evidence="17">ATP-binding cassette sub-family B member 8, mitochondrial</fullName>
    </alternativeName>
    <alternativeName>
        <fullName evidence="16">Mitochondrial sulfonylurea-receptor</fullName>
    </alternativeName>
</protein>
<dbReference type="InterPro" id="IPR011527">
    <property type="entry name" value="ABC1_TM_dom"/>
</dbReference>
<keyword evidence="10" id="KW-0630">Potassium</keyword>
<gene>
    <name evidence="21" type="ORF">J437_LFUL012860</name>
</gene>
<organism evidence="21 22">
    <name type="scientific">Ladona fulva</name>
    <name type="common">Scarce chaser dragonfly</name>
    <name type="synonym">Libellula fulva</name>
    <dbReference type="NCBI Taxonomy" id="123851"/>
    <lineage>
        <taxon>Eukaryota</taxon>
        <taxon>Metazoa</taxon>
        <taxon>Ecdysozoa</taxon>
        <taxon>Arthropoda</taxon>
        <taxon>Hexapoda</taxon>
        <taxon>Insecta</taxon>
        <taxon>Pterygota</taxon>
        <taxon>Palaeoptera</taxon>
        <taxon>Odonata</taxon>
        <taxon>Epiprocta</taxon>
        <taxon>Anisoptera</taxon>
        <taxon>Libelluloidea</taxon>
        <taxon>Libellulidae</taxon>
        <taxon>Ladona</taxon>
    </lineage>
</organism>
<dbReference type="CDD" id="cd18574">
    <property type="entry name" value="ABC_6TM_ABCB8_like"/>
    <property type="match status" value="1"/>
</dbReference>
<dbReference type="InterPro" id="IPR017871">
    <property type="entry name" value="ABC_transporter-like_CS"/>
</dbReference>
<dbReference type="Pfam" id="PF00664">
    <property type="entry name" value="ABC_membrane"/>
    <property type="match status" value="1"/>
</dbReference>
<dbReference type="SMART" id="SM00382">
    <property type="entry name" value="AAA"/>
    <property type="match status" value="1"/>
</dbReference>
<accession>A0A8K0P6A1</accession>
<dbReference type="PIRSF" id="PIRSF002773">
    <property type="entry name" value="ABC_prm/ATPase_B"/>
    <property type="match status" value="1"/>
</dbReference>
<dbReference type="Gene3D" id="1.20.1560.10">
    <property type="entry name" value="ABC transporter type 1, transmembrane domain"/>
    <property type="match status" value="1"/>
</dbReference>
<dbReference type="GO" id="GO:0005524">
    <property type="term" value="F:ATP binding"/>
    <property type="evidence" value="ECO:0007669"/>
    <property type="project" value="UniProtKB-KW"/>
</dbReference>
<reference evidence="21" key="2">
    <citation type="submission" date="2017-10" db="EMBL/GenBank/DDBJ databases">
        <title>Ladona fulva Genome sequencing and assembly.</title>
        <authorList>
            <person name="Murali S."/>
            <person name="Richards S."/>
            <person name="Bandaranaike D."/>
            <person name="Bellair M."/>
            <person name="Blankenburg K."/>
            <person name="Chao H."/>
            <person name="Dinh H."/>
            <person name="Doddapaneni H."/>
            <person name="Dugan-Rocha S."/>
            <person name="Elkadiri S."/>
            <person name="Gnanaolivu R."/>
            <person name="Hernandez B."/>
            <person name="Skinner E."/>
            <person name="Javaid M."/>
            <person name="Lee S."/>
            <person name="Li M."/>
            <person name="Ming W."/>
            <person name="Munidasa M."/>
            <person name="Muniz J."/>
            <person name="Nguyen L."/>
            <person name="Hughes D."/>
            <person name="Osuji N."/>
            <person name="Pu L.-L."/>
            <person name="Puazo M."/>
            <person name="Qu C."/>
            <person name="Quiroz J."/>
            <person name="Raj R."/>
            <person name="Weissenberger G."/>
            <person name="Xin Y."/>
            <person name="Zou X."/>
            <person name="Han Y."/>
            <person name="Worley K."/>
            <person name="Muzny D."/>
            <person name="Gibbs R."/>
        </authorList>
    </citation>
    <scope>NUCLEOTIDE SEQUENCE</scope>
    <source>
        <strain evidence="21">Sampled in the wild</strain>
    </source>
</reference>
<feature type="transmembrane region" description="Helical" evidence="18">
    <location>
        <begin position="278"/>
        <end position="295"/>
    </location>
</feature>
<keyword evidence="12" id="KW-0406">Ion transport</keyword>
<keyword evidence="11 18" id="KW-1133">Transmembrane helix</keyword>
<evidence type="ECO:0000256" key="1">
    <source>
        <dbReference type="ARBA" id="ARBA00004448"/>
    </source>
</evidence>
<dbReference type="GO" id="GO:0016887">
    <property type="term" value="F:ATP hydrolysis activity"/>
    <property type="evidence" value="ECO:0007669"/>
    <property type="project" value="InterPro"/>
</dbReference>
<evidence type="ECO:0000256" key="3">
    <source>
        <dbReference type="ARBA" id="ARBA00022448"/>
    </source>
</evidence>
<dbReference type="FunFam" id="1.20.1560.10:FF:000195">
    <property type="entry name" value="AGAP006273-PA-like protein"/>
    <property type="match status" value="1"/>
</dbReference>
<comment type="caution">
    <text evidence="21">The sequence shown here is derived from an EMBL/GenBank/DDBJ whole genome shotgun (WGS) entry which is preliminary data.</text>
</comment>
<evidence type="ECO:0000256" key="9">
    <source>
        <dbReference type="ARBA" id="ARBA00022946"/>
    </source>
</evidence>